<proteinExistence type="inferred from homology"/>
<evidence type="ECO:0000313" key="7">
    <source>
        <dbReference type="Proteomes" id="UP000789901"/>
    </source>
</evidence>
<accession>A0ABN7URH0</accession>
<gene>
    <name evidence="6" type="ORF">GMARGA_LOCUS9802</name>
</gene>
<sequence length="161" mass="18497">MAEKFHDQTVKDITGQEYKLDQLKGKFVLVVNVASKCGFTKQYTGLEKLYQDYNNNGQDFVILGFPCNQFGSQEPDTEENIQKFCKNTYNVSFPMFSKIEVNGSKAVPLYSQVLTKFPDPKDPKEIKWNFTKFLIDREGNVIKRYEPGDISKLVKGETLSQ</sequence>
<organism evidence="6 7">
    <name type="scientific">Gigaspora margarita</name>
    <dbReference type="NCBI Taxonomy" id="4874"/>
    <lineage>
        <taxon>Eukaryota</taxon>
        <taxon>Fungi</taxon>
        <taxon>Fungi incertae sedis</taxon>
        <taxon>Mucoromycota</taxon>
        <taxon>Glomeromycotina</taxon>
        <taxon>Glomeromycetes</taxon>
        <taxon>Diversisporales</taxon>
        <taxon>Gigasporaceae</taxon>
        <taxon>Gigaspora</taxon>
    </lineage>
</organism>
<dbReference type="PROSITE" id="PS51355">
    <property type="entry name" value="GLUTATHIONE_PEROXID_3"/>
    <property type="match status" value="1"/>
</dbReference>
<evidence type="ECO:0000256" key="3">
    <source>
        <dbReference type="ARBA" id="ARBA00023002"/>
    </source>
</evidence>
<comment type="similarity">
    <text evidence="1 5">Belongs to the glutathione peroxidase family.</text>
</comment>
<dbReference type="InterPro" id="IPR029759">
    <property type="entry name" value="GPX_AS"/>
</dbReference>
<dbReference type="InterPro" id="IPR000889">
    <property type="entry name" value="Glutathione_peroxidase"/>
</dbReference>
<name>A0ABN7URH0_GIGMA</name>
<protein>
    <recommendedName>
        <fullName evidence="5">Glutathione peroxidase</fullName>
    </recommendedName>
</protein>
<comment type="caution">
    <text evidence="6">The sequence shown here is derived from an EMBL/GenBank/DDBJ whole genome shotgun (WGS) entry which is preliminary data.</text>
</comment>
<dbReference type="PANTHER" id="PTHR11592:SF78">
    <property type="entry name" value="GLUTATHIONE PEROXIDASE"/>
    <property type="match status" value="1"/>
</dbReference>
<dbReference type="SUPFAM" id="SSF52833">
    <property type="entry name" value="Thioredoxin-like"/>
    <property type="match status" value="1"/>
</dbReference>
<reference evidence="6 7" key="1">
    <citation type="submission" date="2021-06" db="EMBL/GenBank/DDBJ databases">
        <authorList>
            <person name="Kallberg Y."/>
            <person name="Tangrot J."/>
            <person name="Rosling A."/>
        </authorList>
    </citation>
    <scope>NUCLEOTIDE SEQUENCE [LARGE SCALE GENOMIC DNA]</scope>
    <source>
        <strain evidence="6 7">120-4 pot B 10/14</strain>
    </source>
</reference>
<evidence type="ECO:0000256" key="2">
    <source>
        <dbReference type="ARBA" id="ARBA00022559"/>
    </source>
</evidence>
<evidence type="ECO:0000256" key="4">
    <source>
        <dbReference type="ARBA" id="ARBA00049091"/>
    </source>
</evidence>
<dbReference type="PANTHER" id="PTHR11592">
    <property type="entry name" value="GLUTATHIONE PEROXIDASE"/>
    <property type="match status" value="1"/>
</dbReference>
<dbReference type="PROSITE" id="PS00763">
    <property type="entry name" value="GLUTATHIONE_PEROXID_2"/>
    <property type="match status" value="1"/>
</dbReference>
<dbReference type="PIRSF" id="PIRSF000303">
    <property type="entry name" value="Glutathion_perox"/>
    <property type="match status" value="1"/>
</dbReference>
<dbReference type="PRINTS" id="PR01011">
    <property type="entry name" value="GLUTPROXDASE"/>
</dbReference>
<dbReference type="Gene3D" id="3.40.30.10">
    <property type="entry name" value="Glutaredoxin"/>
    <property type="match status" value="1"/>
</dbReference>
<dbReference type="Pfam" id="PF00255">
    <property type="entry name" value="GSHPx"/>
    <property type="match status" value="1"/>
</dbReference>
<evidence type="ECO:0000256" key="5">
    <source>
        <dbReference type="RuleBase" id="RU000499"/>
    </source>
</evidence>
<evidence type="ECO:0000313" key="6">
    <source>
        <dbReference type="EMBL" id="CAG8659442.1"/>
    </source>
</evidence>
<comment type="catalytic activity">
    <reaction evidence="4">
        <text>a hydroperoxide + [thioredoxin]-dithiol = an alcohol + [thioredoxin]-disulfide + H2O</text>
        <dbReference type="Rhea" id="RHEA:62620"/>
        <dbReference type="Rhea" id="RHEA-COMP:10698"/>
        <dbReference type="Rhea" id="RHEA-COMP:10700"/>
        <dbReference type="ChEBI" id="CHEBI:15377"/>
        <dbReference type="ChEBI" id="CHEBI:29950"/>
        <dbReference type="ChEBI" id="CHEBI:30879"/>
        <dbReference type="ChEBI" id="CHEBI:35924"/>
        <dbReference type="ChEBI" id="CHEBI:50058"/>
        <dbReference type="EC" id="1.11.1.24"/>
    </reaction>
</comment>
<dbReference type="PROSITE" id="PS00460">
    <property type="entry name" value="GLUTATHIONE_PEROXID_1"/>
    <property type="match status" value="1"/>
</dbReference>
<keyword evidence="7" id="KW-1185">Reference proteome</keyword>
<dbReference type="InterPro" id="IPR029760">
    <property type="entry name" value="GPX_CS"/>
</dbReference>
<keyword evidence="3 5" id="KW-0560">Oxidoreductase</keyword>
<keyword evidence="2 5" id="KW-0575">Peroxidase</keyword>
<evidence type="ECO:0000256" key="1">
    <source>
        <dbReference type="ARBA" id="ARBA00006926"/>
    </source>
</evidence>
<dbReference type="EMBL" id="CAJVQB010005346">
    <property type="protein sequence ID" value="CAG8659442.1"/>
    <property type="molecule type" value="Genomic_DNA"/>
</dbReference>
<dbReference type="CDD" id="cd00340">
    <property type="entry name" value="GSH_Peroxidase"/>
    <property type="match status" value="1"/>
</dbReference>
<dbReference type="Proteomes" id="UP000789901">
    <property type="component" value="Unassembled WGS sequence"/>
</dbReference>
<dbReference type="InterPro" id="IPR036249">
    <property type="entry name" value="Thioredoxin-like_sf"/>
</dbReference>